<dbReference type="Gene3D" id="3.30.420.40">
    <property type="match status" value="2"/>
</dbReference>
<dbReference type="InterPro" id="IPR000600">
    <property type="entry name" value="ROK"/>
</dbReference>
<dbReference type="CDD" id="cd24066">
    <property type="entry name" value="ASKHA_NBD_ROK_EcFRK-like"/>
    <property type="match status" value="1"/>
</dbReference>
<proteinExistence type="predicted"/>
<keyword evidence="2" id="KW-1185">Reference proteome</keyword>
<dbReference type="InterPro" id="IPR049874">
    <property type="entry name" value="ROK_cs"/>
</dbReference>
<dbReference type="Pfam" id="PF00480">
    <property type="entry name" value="ROK"/>
    <property type="match status" value="1"/>
</dbReference>
<reference evidence="1 2" key="1">
    <citation type="submission" date="2020-06" db="EMBL/GenBank/DDBJ databases">
        <title>Schlegella sp. ID0723 isolated from air conditioner.</title>
        <authorList>
            <person name="Kim D.Y."/>
            <person name="Kim D.-U."/>
        </authorList>
    </citation>
    <scope>NUCLEOTIDE SEQUENCE [LARGE SCALE GENOMIC DNA]</scope>
    <source>
        <strain evidence="1 2">ID0723</strain>
    </source>
</reference>
<dbReference type="PANTHER" id="PTHR18964:SF174">
    <property type="entry name" value="D-ALLOSE KINASE-RELATED"/>
    <property type="match status" value="1"/>
</dbReference>
<dbReference type="PANTHER" id="PTHR18964">
    <property type="entry name" value="ROK (REPRESSOR, ORF, KINASE) FAMILY"/>
    <property type="match status" value="1"/>
</dbReference>
<dbReference type="PROSITE" id="PS01125">
    <property type="entry name" value="ROK"/>
    <property type="match status" value="1"/>
</dbReference>
<accession>A0A7Y6NJH2</accession>
<comment type="caution">
    <text evidence="1">The sequence shown here is derived from an EMBL/GenBank/DDBJ whole genome shotgun (WGS) entry which is preliminary data.</text>
</comment>
<evidence type="ECO:0000313" key="1">
    <source>
        <dbReference type="EMBL" id="NUZ04239.1"/>
    </source>
</evidence>
<dbReference type="RefSeq" id="WP_176065038.1">
    <property type="nucleotide sequence ID" value="NZ_JABWMJ010000001.1"/>
</dbReference>
<evidence type="ECO:0000313" key="2">
    <source>
        <dbReference type="Proteomes" id="UP000529637"/>
    </source>
</evidence>
<dbReference type="GO" id="GO:0004396">
    <property type="term" value="F:hexokinase activity"/>
    <property type="evidence" value="ECO:0007669"/>
    <property type="project" value="TreeGrafter"/>
</dbReference>
<protein>
    <submittedName>
        <fullName evidence="1">ROK family protein</fullName>
    </submittedName>
</protein>
<name>A0A7Y6NJH2_9BURK</name>
<dbReference type="EMBL" id="JABWMJ010000001">
    <property type="protein sequence ID" value="NUZ04239.1"/>
    <property type="molecule type" value="Genomic_DNA"/>
</dbReference>
<gene>
    <name evidence="1" type="ORF">HQN59_00550</name>
</gene>
<sequence>MRIGVDLGGTKIEAIALGGAGETLWRRRVATPAGDYAATLRTIAALVGAIERELGSRGSVGVGIPGALSRVTGRVKNANSTHLNDRALGDDLARMLARPVRVENDANCFALSEASDGAAAGARVVFGVILGTGVGGGLVVDGTPWTGADAIAGEWGHNEMPARVEAGLPDTTCWCGRVRCIETYVSGPGLATDHARRTGEHLDAAAIAAQAAAGDAAARATLERFHERLAGALGGVINVVDPDVVVLGGGLSNLDSLYAELPARLGRHVFSDRVATRIAKNRHGDSSGVRGAAWLWPADAHHDAGSSR</sequence>
<organism evidence="1 2">
    <name type="scientific">Piscinibacter koreensis</name>
    <dbReference type="NCBI Taxonomy" id="2742824"/>
    <lineage>
        <taxon>Bacteria</taxon>
        <taxon>Pseudomonadati</taxon>
        <taxon>Pseudomonadota</taxon>
        <taxon>Betaproteobacteria</taxon>
        <taxon>Burkholderiales</taxon>
        <taxon>Sphaerotilaceae</taxon>
        <taxon>Piscinibacter</taxon>
    </lineage>
</organism>
<dbReference type="InterPro" id="IPR043129">
    <property type="entry name" value="ATPase_NBD"/>
</dbReference>
<dbReference type="SUPFAM" id="SSF53067">
    <property type="entry name" value="Actin-like ATPase domain"/>
    <property type="match status" value="1"/>
</dbReference>
<dbReference type="Proteomes" id="UP000529637">
    <property type="component" value="Unassembled WGS sequence"/>
</dbReference>
<dbReference type="AlphaFoldDB" id="A0A7Y6NJH2"/>